<dbReference type="EMBL" id="JAKUCV010003770">
    <property type="protein sequence ID" value="KAJ4837667.1"/>
    <property type="molecule type" value="Genomic_DNA"/>
</dbReference>
<dbReference type="InterPro" id="IPR010417">
    <property type="entry name" value="Embryo-specific_ATS3"/>
</dbReference>
<name>A0A9Q0FW17_9ROSI</name>
<dbReference type="CDD" id="cd00113">
    <property type="entry name" value="PLAT"/>
    <property type="match status" value="2"/>
</dbReference>
<dbReference type="Proteomes" id="UP001141552">
    <property type="component" value="Unassembled WGS sequence"/>
</dbReference>
<dbReference type="Gene3D" id="2.60.60.20">
    <property type="entry name" value="PLAT/LH2 domain"/>
    <property type="match status" value="2"/>
</dbReference>
<accession>A0A9Q0FW17</accession>
<dbReference type="OrthoDB" id="817978at2759"/>
<reference evidence="1" key="2">
    <citation type="journal article" date="2023" name="Plants (Basel)">
        <title>Annotation of the Turnera subulata (Passifloraceae) Draft Genome Reveals the S-Locus Evolved after the Divergence of Turneroideae from Passifloroideae in a Stepwise Manner.</title>
        <authorList>
            <person name="Henning P.M."/>
            <person name="Roalson E.H."/>
            <person name="Mir W."/>
            <person name="McCubbin A.G."/>
            <person name="Shore J.S."/>
        </authorList>
    </citation>
    <scope>NUCLEOTIDE SEQUENCE</scope>
    <source>
        <strain evidence="1">F60SS</strain>
    </source>
</reference>
<gene>
    <name evidence="1" type="ORF">Tsubulata_013879</name>
</gene>
<dbReference type="InterPro" id="IPR036392">
    <property type="entry name" value="PLAT/LH2_dom_sf"/>
</dbReference>
<dbReference type="SUPFAM" id="SSF49723">
    <property type="entry name" value="Lipase/lipooxygenase domain (PLAT/LH2 domain)"/>
    <property type="match status" value="2"/>
</dbReference>
<comment type="caution">
    <text evidence="1">The sequence shown here is derived from an EMBL/GenBank/DDBJ whole genome shotgun (WGS) entry which is preliminary data.</text>
</comment>
<keyword evidence="2" id="KW-1185">Reference proteome</keyword>
<proteinExistence type="predicted"/>
<dbReference type="PANTHER" id="PTHR31718:SF46">
    <property type="entry name" value="EMBRYO-SPECIFIC PROTEIN ATS3A"/>
    <property type="match status" value="1"/>
</dbReference>
<protein>
    <submittedName>
        <fullName evidence="1">Uncharacterized protein</fullName>
    </submittedName>
</protein>
<evidence type="ECO:0000313" key="2">
    <source>
        <dbReference type="Proteomes" id="UP001141552"/>
    </source>
</evidence>
<dbReference type="AlphaFoldDB" id="A0A9Q0FW17"/>
<organism evidence="1 2">
    <name type="scientific">Turnera subulata</name>
    <dbReference type="NCBI Taxonomy" id="218843"/>
    <lineage>
        <taxon>Eukaryota</taxon>
        <taxon>Viridiplantae</taxon>
        <taxon>Streptophyta</taxon>
        <taxon>Embryophyta</taxon>
        <taxon>Tracheophyta</taxon>
        <taxon>Spermatophyta</taxon>
        <taxon>Magnoliopsida</taxon>
        <taxon>eudicotyledons</taxon>
        <taxon>Gunneridae</taxon>
        <taxon>Pentapetalae</taxon>
        <taxon>rosids</taxon>
        <taxon>fabids</taxon>
        <taxon>Malpighiales</taxon>
        <taxon>Passifloraceae</taxon>
        <taxon>Turnera</taxon>
    </lineage>
</organism>
<sequence>MSPKQLAARSCPYTVVIKTSCSSPSYTRDKISLAFGDSYGNEVYAKRIDDPSSGTFGRCSTDTFKINGPCVYNICYQYLLRVGSDGWKPQSVKIYGPYTKTVNFDYNTFLPNGVWYGFNLCPKASLSASSIISLPLPTQPRLSSSFLPRTVQAARSCAYTVIIKTSCSSTAYTRDKISLAFGDSYGKEVYAERIDNPSSRTFERCSTDTFKINGPCVYDICYQYLLRVGSDGWKPQSVKIYGPFTKTVNFDYNTFLPNAVWYGFNLCRKS</sequence>
<dbReference type="Pfam" id="PF06232">
    <property type="entry name" value="ATS3"/>
    <property type="match status" value="2"/>
</dbReference>
<dbReference type="PANTHER" id="PTHR31718">
    <property type="entry name" value="PLAT DOMAIN-CONTAINING PROTEIN"/>
    <property type="match status" value="1"/>
</dbReference>
<evidence type="ECO:0000313" key="1">
    <source>
        <dbReference type="EMBL" id="KAJ4837667.1"/>
    </source>
</evidence>
<reference evidence="1" key="1">
    <citation type="submission" date="2022-02" db="EMBL/GenBank/DDBJ databases">
        <authorList>
            <person name="Henning P.M."/>
            <person name="McCubbin A.G."/>
            <person name="Shore J.S."/>
        </authorList>
    </citation>
    <scope>NUCLEOTIDE SEQUENCE</scope>
    <source>
        <strain evidence="1">F60SS</strain>
        <tissue evidence="1">Leaves</tissue>
    </source>
</reference>